<keyword evidence="6 8" id="KW-0663">Pyridoxal phosphate</keyword>
<comment type="caution">
    <text evidence="10">The sequence shown here is derived from an EMBL/GenBank/DDBJ whole genome shotgun (WGS) entry which is preliminary data.</text>
</comment>
<sequence>MLLEHLTLAAAERDEQALTRRRRTAHSACAPHQDVSDACGGELHPLLMFCSNDYLGLANHPALIEAMGEGARKYGAGSGASHLVSGHSLAHHRLETELAEWFAPFIPHAQALYFCTGYMANMAVLTSLGGTDATLFCEELNHASLIDGARLARADVKRYAHRNVAELEGLLGTSSSPLKLIVTDSVFSMDGDLAPLTELLDLAERHDAWIIVDDAHGFGVLGEQGRGVLEHLALTSPRFIYIGTLGKAAGVAGAFVAAHETVIEHLVNTARQYIYTTAAPPAVAHALSASLALIAGEEGRQRRAQLGALIRTLRGGLASLTRAAGWRLGESATAIQPVIVGDNMAALALSAALEADGIRVGAIRPPTVPAGTARLRITLSASHTQADVERLLASLGSVIPRRDA</sequence>
<name>A0ABT6ALT8_9BURK</name>
<feature type="binding site" evidence="8">
    <location>
        <begin position="117"/>
        <end position="118"/>
    </location>
    <ligand>
        <name>pyridoxal 5'-phosphate</name>
        <dbReference type="ChEBI" id="CHEBI:597326"/>
    </ligand>
</feature>
<feature type="binding site" evidence="8">
    <location>
        <position position="244"/>
    </location>
    <ligand>
        <name>pyridoxal 5'-phosphate</name>
        <dbReference type="ChEBI" id="CHEBI:597326"/>
    </ligand>
</feature>
<dbReference type="InterPro" id="IPR004839">
    <property type="entry name" value="Aminotransferase_I/II_large"/>
</dbReference>
<evidence type="ECO:0000313" key="10">
    <source>
        <dbReference type="EMBL" id="MDF3833368.1"/>
    </source>
</evidence>
<dbReference type="Proteomes" id="UP001216674">
    <property type="component" value="Unassembled WGS sequence"/>
</dbReference>
<dbReference type="EC" id="2.3.1.47" evidence="8"/>
<dbReference type="NCBIfam" id="TIGR00858">
    <property type="entry name" value="bioF"/>
    <property type="match status" value="1"/>
</dbReference>
<evidence type="ECO:0000259" key="9">
    <source>
        <dbReference type="Pfam" id="PF00155"/>
    </source>
</evidence>
<evidence type="ECO:0000256" key="1">
    <source>
        <dbReference type="ARBA" id="ARBA00001933"/>
    </source>
</evidence>
<gene>
    <name evidence="8 10" type="primary">bioF</name>
    <name evidence="10" type="ORF">P3W85_10460</name>
</gene>
<comment type="function">
    <text evidence="8">Catalyzes the decarboxylative condensation of pimeloyl-[acyl-carrier protein] and L-alanine to produce 8-amino-7-oxononanoate (AON), [acyl-carrier protein], and carbon dioxide.</text>
</comment>
<organism evidence="10 11">
    <name type="scientific">Cupriavidus basilensis</name>
    <dbReference type="NCBI Taxonomy" id="68895"/>
    <lineage>
        <taxon>Bacteria</taxon>
        <taxon>Pseudomonadati</taxon>
        <taxon>Pseudomonadota</taxon>
        <taxon>Betaproteobacteria</taxon>
        <taxon>Burkholderiales</taxon>
        <taxon>Burkholderiaceae</taxon>
        <taxon>Cupriavidus</taxon>
    </lineage>
</organism>
<protein>
    <recommendedName>
        <fullName evidence="8">8-amino-7-oxononanoate synthase</fullName>
        <shortName evidence="8">AONS</shortName>
        <ecNumber evidence="8">2.3.1.47</ecNumber>
    </recommendedName>
    <alternativeName>
        <fullName evidence="8">7-keto-8-amino-pelargonic acid synthase</fullName>
        <shortName evidence="8">7-KAP synthase</shortName>
        <shortName evidence="8">KAPA synthase</shortName>
    </alternativeName>
    <alternativeName>
        <fullName evidence="8">8-amino-7-ketopelargonate synthase</fullName>
    </alternativeName>
</protein>
<evidence type="ECO:0000256" key="7">
    <source>
        <dbReference type="ARBA" id="ARBA00047715"/>
    </source>
</evidence>
<dbReference type="EMBL" id="JARJLM010000178">
    <property type="protein sequence ID" value="MDF3833368.1"/>
    <property type="molecule type" value="Genomic_DNA"/>
</dbReference>
<dbReference type="GO" id="GO:0008710">
    <property type="term" value="F:8-amino-7-oxononanoate synthase activity"/>
    <property type="evidence" value="ECO:0007669"/>
    <property type="project" value="UniProtKB-EC"/>
</dbReference>
<proteinExistence type="inferred from homology"/>
<keyword evidence="10" id="KW-0012">Acyltransferase</keyword>
<feature type="binding site" evidence="8">
    <location>
        <position position="20"/>
    </location>
    <ligand>
        <name>substrate</name>
    </ligand>
</feature>
<comment type="subunit">
    <text evidence="3 8">Homodimer.</text>
</comment>
<comment type="pathway">
    <text evidence="2 8">Cofactor biosynthesis; biotin biosynthesis.</text>
</comment>
<dbReference type="PANTHER" id="PTHR13693:SF100">
    <property type="entry name" value="8-AMINO-7-OXONONANOATE SYNTHASE"/>
    <property type="match status" value="1"/>
</dbReference>
<feature type="binding site" evidence="8">
    <location>
        <position position="367"/>
    </location>
    <ligand>
        <name>substrate</name>
    </ligand>
</feature>
<dbReference type="InterPro" id="IPR015422">
    <property type="entry name" value="PyrdxlP-dep_Trfase_small"/>
</dbReference>
<dbReference type="InterPro" id="IPR050087">
    <property type="entry name" value="AON_synthase_class-II"/>
</dbReference>
<keyword evidence="5 8" id="KW-0093">Biotin biosynthesis</keyword>
<comment type="catalytic activity">
    <reaction evidence="7 8">
        <text>6-carboxyhexanoyl-[ACP] + L-alanine + H(+) = (8S)-8-amino-7-oxononanoate + holo-[ACP] + CO2</text>
        <dbReference type="Rhea" id="RHEA:42288"/>
        <dbReference type="Rhea" id="RHEA-COMP:9685"/>
        <dbReference type="Rhea" id="RHEA-COMP:9955"/>
        <dbReference type="ChEBI" id="CHEBI:15378"/>
        <dbReference type="ChEBI" id="CHEBI:16526"/>
        <dbReference type="ChEBI" id="CHEBI:57972"/>
        <dbReference type="ChEBI" id="CHEBI:64479"/>
        <dbReference type="ChEBI" id="CHEBI:78846"/>
        <dbReference type="ChEBI" id="CHEBI:149468"/>
        <dbReference type="EC" id="2.3.1.47"/>
    </reaction>
</comment>
<evidence type="ECO:0000256" key="3">
    <source>
        <dbReference type="ARBA" id="ARBA00011738"/>
    </source>
</evidence>
<dbReference type="Gene3D" id="3.90.1150.10">
    <property type="entry name" value="Aspartate Aminotransferase, domain 1"/>
    <property type="match status" value="1"/>
</dbReference>
<feature type="domain" description="Aminotransferase class I/classII large" evidence="9">
    <location>
        <begin position="47"/>
        <end position="395"/>
    </location>
</feature>
<dbReference type="Pfam" id="PF00155">
    <property type="entry name" value="Aminotran_1_2"/>
    <property type="match status" value="1"/>
</dbReference>
<dbReference type="HAMAP" id="MF_01693">
    <property type="entry name" value="BioF_aminotrans_2"/>
    <property type="match status" value="1"/>
</dbReference>
<dbReference type="SUPFAM" id="SSF53383">
    <property type="entry name" value="PLP-dependent transferases"/>
    <property type="match status" value="1"/>
</dbReference>
<evidence type="ECO:0000256" key="8">
    <source>
        <dbReference type="HAMAP-Rule" id="MF_01693"/>
    </source>
</evidence>
<feature type="binding site" evidence="8">
    <location>
        <position position="142"/>
    </location>
    <ligand>
        <name>substrate</name>
    </ligand>
</feature>
<evidence type="ECO:0000256" key="6">
    <source>
        <dbReference type="ARBA" id="ARBA00022898"/>
    </source>
</evidence>
<keyword evidence="4 8" id="KW-0808">Transferase</keyword>
<dbReference type="Gene3D" id="3.40.640.10">
    <property type="entry name" value="Type I PLP-dependent aspartate aminotransferase-like (Major domain)"/>
    <property type="match status" value="1"/>
</dbReference>
<dbReference type="InterPro" id="IPR015421">
    <property type="entry name" value="PyrdxlP-dep_Trfase_major"/>
</dbReference>
<dbReference type="InterPro" id="IPR015424">
    <property type="entry name" value="PyrdxlP-dep_Trfase"/>
</dbReference>
<feature type="binding site" evidence="8">
    <location>
        <position position="188"/>
    </location>
    <ligand>
        <name>pyridoxal 5'-phosphate</name>
        <dbReference type="ChEBI" id="CHEBI:597326"/>
    </ligand>
</feature>
<feature type="modified residue" description="N6-(pyridoxal phosphate)lysine" evidence="8">
    <location>
        <position position="247"/>
    </location>
</feature>
<dbReference type="InterPro" id="IPR004723">
    <property type="entry name" value="AONS_Archaea/Proteobacteria"/>
</dbReference>
<dbReference type="InterPro" id="IPR022834">
    <property type="entry name" value="AONS_Proteobacteria"/>
</dbReference>
<evidence type="ECO:0000256" key="4">
    <source>
        <dbReference type="ARBA" id="ARBA00022679"/>
    </source>
</evidence>
<evidence type="ECO:0000256" key="5">
    <source>
        <dbReference type="ARBA" id="ARBA00022756"/>
    </source>
</evidence>
<reference evidence="10 11" key="1">
    <citation type="submission" date="2023-03" db="EMBL/GenBank/DDBJ databases">
        <title>Draft assemblies of triclosan tolerant bacteria isolated from returned activated sludge.</title>
        <authorList>
            <person name="Van Hamelsveld S."/>
        </authorList>
    </citation>
    <scope>NUCLEOTIDE SEQUENCE [LARGE SCALE GENOMIC DNA]</scope>
    <source>
        <strain evidence="10 11">GW210010_S58</strain>
    </source>
</reference>
<dbReference type="RefSeq" id="WP_276264733.1">
    <property type="nucleotide sequence ID" value="NZ_JARJLM010000178.1"/>
</dbReference>
<comment type="similarity">
    <text evidence="8">Belongs to the class-II pyridoxal-phosphate-dependent aminotransferase family. BioF subfamily.</text>
</comment>
<evidence type="ECO:0000313" key="11">
    <source>
        <dbReference type="Proteomes" id="UP001216674"/>
    </source>
</evidence>
<keyword evidence="11" id="KW-1185">Reference proteome</keyword>
<dbReference type="PANTHER" id="PTHR13693">
    <property type="entry name" value="CLASS II AMINOTRANSFERASE/8-AMINO-7-OXONONANOATE SYNTHASE"/>
    <property type="match status" value="1"/>
</dbReference>
<accession>A0ABT6ALT8</accession>
<evidence type="ECO:0000256" key="2">
    <source>
        <dbReference type="ARBA" id="ARBA00004746"/>
    </source>
</evidence>
<feature type="binding site" evidence="8">
    <location>
        <position position="216"/>
    </location>
    <ligand>
        <name>pyridoxal 5'-phosphate</name>
        <dbReference type="ChEBI" id="CHEBI:597326"/>
    </ligand>
</feature>
<comment type="cofactor">
    <cofactor evidence="1 8">
        <name>pyridoxal 5'-phosphate</name>
        <dbReference type="ChEBI" id="CHEBI:597326"/>
    </cofactor>
</comment>